<organism evidence="8 9">
    <name type="scientific">Jimgerdemannia flammicorona</name>
    <dbReference type="NCBI Taxonomy" id="994334"/>
    <lineage>
        <taxon>Eukaryota</taxon>
        <taxon>Fungi</taxon>
        <taxon>Fungi incertae sedis</taxon>
        <taxon>Mucoromycota</taxon>
        <taxon>Mucoromycotina</taxon>
        <taxon>Endogonomycetes</taxon>
        <taxon>Endogonales</taxon>
        <taxon>Endogonaceae</taxon>
        <taxon>Jimgerdemannia</taxon>
    </lineage>
</organism>
<proteinExistence type="inferred from homology"/>
<evidence type="ECO:0000256" key="7">
    <source>
        <dbReference type="RuleBase" id="RU361156"/>
    </source>
</evidence>
<reference evidence="8 9" key="1">
    <citation type="journal article" date="2018" name="New Phytol.">
        <title>Phylogenomics of Endogonaceae and evolution of mycorrhizas within Mucoromycota.</title>
        <authorList>
            <person name="Chang Y."/>
            <person name="Desiro A."/>
            <person name="Na H."/>
            <person name="Sandor L."/>
            <person name="Lipzen A."/>
            <person name="Clum A."/>
            <person name="Barry K."/>
            <person name="Grigoriev I.V."/>
            <person name="Martin F.M."/>
            <person name="Stajich J.E."/>
            <person name="Smith M.E."/>
            <person name="Bonito G."/>
            <person name="Spatafora J.W."/>
        </authorList>
    </citation>
    <scope>NUCLEOTIDE SEQUENCE [LARGE SCALE GENOMIC DNA]</scope>
    <source>
        <strain evidence="8 9">AD002</strain>
    </source>
</reference>
<dbReference type="EMBL" id="RBNJ01007591">
    <property type="protein sequence ID" value="RUS27887.1"/>
    <property type="molecule type" value="Genomic_DNA"/>
</dbReference>
<evidence type="ECO:0000313" key="9">
    <source>
        <dbReference type="Proteomes" id="UP000274822"/>
    </source>
</evidence>
<dbReference type="InterPro" id="IPR033124">
    <property type="entry name" value="Ser_caboxypep_his_AS"/>
</dbReference>
<comment type="similarity">
    <text evidence="1 7">Belongs to the peptidase S10 family.</text>
</comment>
<dbReference type="PROSITE" id="PS00560">
    <property type="entry name" value="CARBOXYPEPT_SER_HIS"/>
    <property type="match status" value="1"/>
</dbReference>
<dbReference type="GO" id="GO:0004185">
    <property type="term" value="F:serine-type carboxypeptidase activity"/>
    <property type="evidence" value="ECO:0007669"/>
    <property type="project" value="UniProtKB-UniRule"/>
</dbReference>
<dbReference type="Proteomes" id="UP000274822">
    <property type="component" value="Unassembled WGS sequence"/>
</dbReference>
<dbReference type="PANTHER" id="PTHR11802">
    <property type="entry name" value="SERINE PROTEASE FAMILY S10 SERINE CARBOXYPEPTIDASE"/>
    <property type="match status" value="1"/>
</dbReference>
<dbReference type="PRINTS" id="PR00724">
    <property type="entry name" value="CRBOXYPTASEC"/>
</dbReference>
<comment type="caution">
    <text evidence="8">The sequence shown here is derived from an EMBL/GenBank/DDBJ whole genome shotgun (WGS) entry which is preliminary data.</text>
</comment>
<evidence type="ECO:0000256" key="6">
    <source>
        <dbReference type="ARBA" id="ARBA00023180"/>
    </source>
</evidence>
<name>A0A433QDQ6_9FUNG</name>
<evidence type="ECO:0000256" key="3">
    <source>
        <dbReference type="ARBA" id="ARBA00022670"/>
    </source>
</evidence>
<keyword evidence="3 7" id="KW-0645">Protease</keyword>
<keyword evidence="9" id="KW-1185">Reference proteome</keyword>
<protein>
    <recommendedName>
        <fullName evidence="7">Carboxypeptidase</fullName>
        <ecNumber evidence="7">3.4.16.-</ecNumber>
    </recommendedName>
</protein>
<evidence type="ECO:0000256" key="2">
    <source>
        <dbReference type="ARBA" id="ARBA00022645"/>
    </source>
</evidence>
<dbReference type="PANTHER" id="PTHR11802:SF3">
    <property type="entry name" value="RETINOID-INDUCIBLE SERINE CARBOXYPEPTIDASE"/>
    <property type="match status" value="1"/>
</dbReference>
<dbReference type="Pfam" id="PF00450">
    <property type="entry name" value="Peptidase_S10"/>
    <property type="match status" value="1"/>
</dbReference>
<dbReference type="PROSITE" id="PS00131">
    <property type="entry name" value="CARBOXYPEPT_SER_SER"/>
    <property type="match status" value="1"/>
</dbReference>
<evidence type="ECO:0000256" key="5">
    <source>
        <dbReference type="ARBA" id="ARBA00022801"/>
    </source>
</evidence>
<sequence>MSNLPNVTGHYPVNYAGNIPSNKSTPDLDLFFWYFKPPKPSDNLIFWFNGGPGCASTNGLFVENGPWVYNNKTGNFETNPYSWHLEGHIVFVDQPFSVGLSLNNGSGVRNEHDVAKNFYGFLQNFYEAFPQLRSKNLTLTGESYAGMYVPYMAQYIQTQNALTNKKEDLIKLRGIGIGNPVIGGSSVYSMLPLMEGFGFWGAKGPRADVRAKYIKDLKSCKLPVPSAADFFRSQNESHFCLSDSNGPTILDLFYNEIDNIKYADFHALTCTTTMIAGVLTPEARKTLHAKPLKSGEWTEWSTIGGANPNVAYLPNFTDNVAPSHVLLDGLIKSGVKVVIYSGNRDMVVDHLLTESVLQAAYWNGGSGFKNLPMNPWSAGEKEPAGAYISERGLTYVLVYGAGHMVPQYQPRKASALLRDFIL</sequence>
<dbReference type="AlphaFoldDB" id="A0A433QDQ6"/>
<evidence type="ECO:0000313" key="8">
    <source>
        <dbReference type="EMBL" id="RUS27887.1"/>
    </source>
</evidence>
<keyword evidence="5 7" id="KW-0378">Hydrolase</keyword>
<dbReference type="EC" id="3.4.16.-" evidence="7"/>
<evidence type="ECO:0000256" key="1">
    <source>
        <dbReference type="ARBA" id="ARBA00009431"/>
    </source>
</evidence>
<accession>A0A433QDQ6</accession>
<evidence type="ECO:0000256" key="4">
    <source>
        <dbReference type="ARBA" id="ARBA00022729"/>
    </source>
</evidence>
<dbReference type="GO" id="GO:0006508">
    <property type="term" value="P:proteolysis"/>
    <property type="evidence" value="ECO:0007669"/>
    <property type="project" value="UniProtKB-KW"/>
</dbReference>
<gene>
    <name evidence="8" type="ORF">BC938DRAFT_482605</name>
</gene>
<dbReference type="InterPro" id="IPR029058">
    <property type="entry name" value="AB_hydrolase_fold"/>
</dbReference>
<dbReference type="InterPro" id="IPR018202">
    <property type="entry name" value="Ser_caboxypep_ser_AS"/>
</dbReference>
<keyword evidence="2 7" id="KW-0121">Carboxypeptidase</keyword>
<dbReference type="Gene3D" id="3.40.50.1820">
    <property type="entry name" value="alpha/beta hydrolase"/>
    <property type="match status" value="1"/>
</dbReference>
<keyword evidence="6" id="KW-0325">Glycoprotein</keyword>
<dbReference type="InterPro" id="IPR001563">
    <property type="entry name" value="Peptidase_S10"/>
</dbReference>
<dbReference type="SUPFAM" id="SSF53474">
    <property type="entry name" value="alpha/beta-Hydrolases"/>
    <property type="match status" value="1"/>
</dbReference>
<keyword evidence="4" id="KW-0732">Signal</keyword>